<dbReference type="PANTHER" id="PTHR35994">
    <property type="entry name" value="EXPRESSED PROTEIN"/>
    <property type="match status" value="1"/>
</dbReference>
<dbReference type="Proteomes" id="UP000243459">
    <property type="component" value="Chromosome 10"/>
</dbReference>
<dbReference type="Gramene" id="ONK56344">
    <property type="protein sequence ID" value="ONK56344"/>
    <property type="gene ID" value="A4U43_C10F7120"/>
</dbReference>
<accession>A0A5P1E194</accession>
<dbReference type="PANTHER" id="PTHR35994:SF1">
    <property type="entry name" value="PLASTID TRANSCRIPTIONALLY ACTIVE PROTEIN 6, CHLOROPLASTIC"/>
    <property type="match status" value="1"/>
</dbReference>
<evidence type="ECO:0000313" key="1">
    <source>
        <dbReference type="EMBL" id="ONK56344.1"/>
    </source>
</evidence>
<feature type="non-terminal residue" evidence="1">
    <location>
        <position position="94"/>
    </location>
</feature>
<proteinExistence type="predicted"/>
<gene>
    <name evidence="1" type="ORF">A4U43_C10F7120</name>
</gene>
<dbReference type="EMBL" id="CM007390">
    <property type="protein sequence ID" value="ONK56344.1"/>
    <property type="molecule type" value="Genomic_DNA"/>
</dbReference>
<dbReference type="InterPro" id="IPR044710">
    <property type="entry name" value="PTAC6"/>
</dbReference>
<dbReference type="GO" id="GO:0000427">
    <property type="term" value="C:plastid-encoded plastid RNA polymerase complex"/>
    <property type="evidence" value="ECO:0007669"/>
    <property type="project" value="InterPro"/>
</dbReference>
<dbReference type="OMA" id="CYNVIEL"/>
<keyword evidence="2" id="KW-1185">Reference proteome</keyword>
<evidence type="ECO:0000313" key="2">
    <source>
        <dbReference type="Proteomes" id="UP000243459"/>
    </source>
</evidence>
<sequence length="94" mass="11298">MHKYNEKPLFSCPHHEFYSYIRCSKTNFGCYNVTEPPIDAPRDPLYKTEREIMKVFLTKHYRNRRANDSEFVLDFEEIYVIDSKSKSITRAKVL</sequence>
<name>A0A5P1E194_ASPOF</name>
<protein>
    <submittedName>
        <fullName evidence="1">Uncharacterized protein</fullName>
    </submittedName>
</protein>
<dbReference type="AlphaFoldDB" id="A0A5P1E194"/>
<organism evidence="1 2">
    <name type="scientific">Asparagus officinalis</name>
    <name type="common">Garden asparagus</name>
    <dbReference type="NCBI Taxonomy" id="4686"/>
    <lineage>
        <taxon>Eukaryota</taxon>
        <taxon>Viridiplantae</taxon>
        <taxon>Streptophyta</taxon>
        <taxon>Embryophyta</taxon>
        <taxon>Tracheophyta</taxon>
        <taxon>Spermatophyta</taxon>
        <taxon>Magnoliopsida</taxon>
        <taxon>Liliopsida</taxon>
        <taxon>Asparagales</taxon>
        <taxon>Asparagaceae</taxon>
        <taxon>Asparagoideae</taxon>
        <taxon>Asparagus</taxon>
    </lineage>
</organism>
<reference evidence="2" key="1">
    <citation type="journal article" date="2017" name="Nat. Commun.">
        <title>The asparagus genome sheds light on the origin and evolution of a young Y chromosome.</title>
        <authorList>
            <person name="Harkess A."/>
            <person name="Zhou J."/>
            <person name="Xu C."/>
            <person name="Bowers J.E."/>
            <person name="Van der Hulst R."/>
            <person name="Ayyampalayam S."/>
            <person name="Mercati F."/>
            <person name="Riccardi P."/>
            <person name="McKain M.R."/>
            <person name="Kakrana A."/>
            <person name="Tang H."/>
            <person name="Ray J."/>
            <person name="Groenendijk J."/>
            <person name="Arikit S."/>
            <person name="Mathioni S.M."/>
            <person name="Nakano M."/>
            <person name="Shan H."/>
            <person name="Telgmann-Rauber A."/>
            <person name="Kanno A."/>
            <person name="Yue Z."/>
            <person name="Chen H."/>
            <person name="Li W."/>
            <person name="Chen Y."/>
            <person name="Xu X."/>
            <person name="Zhang Y."/>
            <person name="Luo S."/>
            <person name="Chen H."/>
            <person name="Gao J."/>
            <person name="Mao Z."/>
            <person name="Pires J.C."/>
            <person name="Luo M."/>
            <person name="Kudrna D."/>
            <person name="Wing R.A."/>
            <person name="Meyers B.C."/>
            <person name="Yi K."/>
            <person name="Kong H."/>
            <person name="Lavrijsen P."/>
            <person name="Sunseri F."/>
            <person name="Falavigna A."/>
            <person name="Ye Y."/>
            <person name="Leebens-Mack J.H."/>
            <person name="Chen G."/>
        </authorList>
    </citation>
    <scope>NUCLEOTIDE SEQUENCE [LARGE SCALE GENOMIC DNA]</scope>
    <source>
        <strain evidence="2">cv. DH0086</strain>
    </source>
</reference>